<sequence>MEDRSRRLFLMECEKTVVQMGQELGRSRKKVHDL</sequence>
<dbReference type="Proteomes" id="UP000054776">
    <property type="component" value="Unassembled WGS sequence"/>
</dbReference>
<organism evidence="1 2">
    <name type="scientific">Trichinella spiralis</name>
    <name type="common">Trichina worm</name>
    <dbReference type="NCBI Taxonomy" id="6334"/>
    <lineage>
        <taxon>Eukaryota</taxon>
        <taxon>Metazoa</taxon>
        <taxon>Ecdysozoa</taxon>
        <taxon>Nematoda</taxon>
        <taxon>Enoplea</taxon>
        <taxon>Dorylaimia</taxon>
        <taxon>Trichinellida</taxon>
        <taxon>Trichinellidae</taxon>
        <taxon>Trichinella</taxon>
    </lineage>
</organism>
<name>A0A0V0Z1R2_TRISP</name>
<keyword evidence="2" id="KW-1185">Reference proteome</keyword>
<evidence type="ECO:0000313" key="1">
    <source>
        <dbReference type="EMBL" id="KRY06400.1"/>
    </source>
</evidence>
<proteinExistence type="predicted"/>
<reference evidence="1 2" key="1">
    <citation type="submission" date="2015-01" db="EMBL/GenBank/DDBJ databases">
        <title>Evolution of Trichinella species and genotypes.</title>
        <authorList>
            <person name="Korhonen P.K."/>
            <person name="Edoardo P."/>
            <person name="Giuseppe L.R."/>
            <person name="Gasser R.B."/>
        </authorList>
    </citation>
    <scope>NUCLEOTIDE SEQUENCE [LARGE SCALE GENOMIC DNA]</scope>
    <source>
        <strain evidence="1">ISS3</strain>
    </source>
</reference>
<protein>
    <submittedName>
        <fullName evidence="1">Uncharacterized protein</fullName>
    </submittedName>
</protein>
<dbReference type="InParanoid" id="A0A0V0Z1R2"/>
<dbReference type="EMBL" id="JYDH01003143">
    <property type="protein sequence ID" value="KRY06400.1"/>
    <property type="molecule type" value="Genomic_DNA"/>
</dbReference>
<gene>
    <name evidence="1" type="ORF">T01_12559</name>
</gene>
<comment type="caution">
    <text evidence="1">The sequence shown here is derived from an EMBL/GenBank/DDBJ whole genome shotgun (WGS) entry which is preliminary data.</text>
</comment>
<dbReference type="AlphaFoldDB" id="A0A0V0Z1R2"/>
<accession>A0A0V0Z1R2</accession>
<evidence type="ECO:0000313" key="2">
    <source>
        <dbReference type="Proteomes" id="UP000054776"/>
    </source>
</evidence>